<dbReference type="InterPro" id="IPR012902">
    <property type="entry name" value="N_methyl_site"/>
</dbReference>
<evidence type="ECO:0000313" key="1">
    <source>
        <dbReference type="EMBL" id="EHP29406.1"/>
    </source>
</evidence>
<protein>
    <submittedName>
        <fullName evidence="1">Protein containing prepilin-type cleavage/methylation, N-terminal domain</fullName>
    </submittedName>
</protein>
<evidence type="ECO:0000313" key="2">
    <source>
        <dbReference type="Proteomes" id="UP000006431"/>
    </source>
</evidence>
<dbReference type="SUPFAM" id="SSF54523">
    <property type="entry name" value="Pili subunits"/>
    <property type="match status" value="1"/>
</dbReference>
<comment type="caution">
    <text evidence="1">The sequence shown here is derived from an EMBL/GenBank/DDBJ whole genome shotgun (WGS) entry which is preliminary data.</text>
</comment>
<sequence>MKRAGFTMIELIFVIVILGILAAVAIPKLAATRTDAGVSKVASNIATAVSDIGAYYTSKGTFTGANWSDMTNVRLDTTAAGGTASGAWATGTAVYLNDGTTAAKSCFSISATTDGNVSVTALAGGTDPVCVGAKAAALKNNVCAADGTAKVHAFGGVGVAY</sequence>
<dbReference type="EMBL" id="AFRZ01000001">
    <property type="protein sequence ID" value="EHP29406.1"/>
    <property type="molecule type" value="Genomic_DNA"/>
</dbReference>
<proteinExistence type="predicted"/>
<accession>B6BM19</accession>
<dbReference type="STRING" id="929558.SMGD1_0879"/>
<dbReference type="OrthoDB" id="5334987at2"/>
<gene>
    <name evidence="1" type="ORF">SMGD1_0879</name>
</gene>
<dbReference type="PATRIC" id="fig|929558.5.peg.877"/>
<dbReference type="HOGENOM" id="CLU_122738_1_0_7"/>
<keyword evidence="2" id="KW-1185">Reference proteome</keyword>
<dbReference type="Gene3D" id="3.30.700.10">
    <property type="entry name" value="Glycoprotein, Type 4 Pilin"/>
    <property type="match status" value="1"/>
</dbReference>
<reference evidence="1 2" key="1">
    <citation type="journal article" date="2012" name="Proc. Natl. Acad. Sci. U.S.A.">
        <title>Genome and physiology of a model Epsilonproteobacterium responsible for sulfide detoxification in marine oxygen depletion zones.</title>
        <authorList>
            <person name="Grote J."/>
            <person name="Schott T."/>
            <person name="Bruckner C.G."/>
            <person name="Glockner F.O."/>
            <person name="Jost G."/>
            <person name="Teeling H."/>
            <person name="Labrenz M."/>
            <person name="Jurgens K."/>
        </authorList>
    </citation>
    <scope>NUCLEOTIDE SEQUENCE [LARGE SCALE GENOMIC DNA]</scope>
    <source>
        <strain evidence="1 2">GD1</strain>
    </source>
</reference>
<dbReference type="eggNOG" id="COG2165">
    <property type="taxonomic scope" value="Bacteria"/>
</dbReference>
<accession>H1FXH4</accession>
<dbReference type="Proteomes" id="UP000006431">
    <property type="component" value="Unassembled WGS sequence"/>
</dbReference>
<dbReference type="Pfam" id="PF07963">
    <property type="entry name" value="N_methyl"/>
    <property type="match status" value="1"/>
</dbReference>
<dbReference type="InterPro" id="IPR045584">
    <property type="entry name" value="Pilin-like"/>
</dbReference>
<dbReference type="NCBIfam" id="TIGR02532">
    <property type="entry name" value="IV_pilin_GFxxxE"/>
    <property type="match status" value="1"/>
</dbReference>
<name>B6BM19_SULGG</name>
<organism evidence="1 2">
    <name type="scientific">Sulfurimonas gotlandica (strain DSM 19862 / JCM 16533 / GD1)</name>
    <dbReference type="NCBI Taxonomy" id="929558"/>
    <lineage>
        <taxon>Bacteria</taxon>
        <taxon>Pseudomonadati</taxon>
        <taxon>Campylobacterota</taxon>
        <taxon>Epsilonproteobacteria</taxon>
        <taxon>Campylobacterales</taxon>
        <taxon>Sulfurimonadaceae</taxon>
        <taxon>Sulfurimonas</taxon>
    </lineage>
</organism>
<dbReference type="PANTHER" id="PTHR30093">
    <property type="entry name" value="GENERAL SECRETION PATHWAY PROTEIN G"/>
    <property type="match status" value="1"/>
</dbReference>
<dbReference type="AlphaFoldDB" id="B6BM19"/>
<dbReference type="RefSeq" id="WP_008338812.1">
    <property type="nucleotide sequence ID" value="NZ_AFRZ01000001.1"/>
</dbReference>